<dbReference type="AlphaFoldDB" id="A0A6G1IG19"/>
<organism evidence="2 3">
    <name type="scientific">Lentithecium fluviatile CBS 122367</name>
    <dbReference type="NCBI Taxonomy" id="1168545"/>
    <lineage>
        <taxon>Eukaryota</taxon>
        <taxon>Fungi</taxon>
        <taxon>Dikarya</taxon>
        <taxon>Ascomycota</taxon>
        <taxon>Pezizomycotina</taxon>
        <taxon>Dothideomycetes</taxon>
        <taxon>Pleosporomycetidae</taxon>
        <taxon>Pleosporales</taxon>
        <taxon>Massarineae</taxon>
        <taxon>Lentitheciaceae</taxon>
        <taxon>Lentithecium</taxon>
    </lineage>
</organism>
<feature type="compositionally biased region" description="Low complexity" evidence="1">
    <location>
        <begin position="30"/>
        <end position="39"/>
    </location>
</feature>
<name>A0A6G1IG19_9PLEO</name>
<feature type="compositionally biased region" description="Basic and acidic residues" evidence="1">
    <location>
        <begin position="69"/>
        <end position="93"/>
    </location>
</feature>
<dbReference type="EMBL" id="MU005626">
    <property type="protein sequence ID" value="KAF2677038.1"/>
    <property type="molecule type" value="Genomic_DNA"/>
</dbReference>
<feature type="region of interest" description="Disordered" evidence="1">
    <location>
        <begin position="30"/>
        <end position="126"/>
    </location>
</feature>
<gene>
    <name evidence="2" type="ORF">K458DRAFT_409951</name>
</gene>
<reference evidence="2" key="1">
    <citation type="journal article" date="2020" name="Stud. Mycol.">
        <title>101 Dothideomycetes genomes: a test case for predicting lifestyles and emergence of pathogens.</title>
        <authorList>
            <person name="Haridas S."/>
            <person name="Albert R."/>
            <person name="Binder M."/>
            <person name="Bloem J."/>
            <person name="Labutti K."/>
            <person name="Salamov A."/>
            <person name="Andreopoulos B."/>
            <person name="Baker S."/>
            <person name="Barry K."/>
            <person name="Bills G."/>
            <person name="Bluhm B."/>
            <person name="Cannon C."/>
            <person name="Castanera R."/>
            <person name="Culley D."/>
            <person name="Daum C."/>
            <person name="Ezra D."/>
            <person name="Gonzalez J."/>
            <person name="Henrissat B."/>
            <person name="Kuo A."/>
            <person name="Liang C."/>
            <person name="Lipzen A."/>
            <person name="Lutzoni F."/>
            <person name="Magnuson J."/>
            <person name="Mondo S."/>
            <person name="Nolan M."/>
            <person name="Ohm R."/>
            <person name="Pangilinan J."/>
            <person name="Park H.-J."/>
            <person name="Ramirez L."/>
            <person name="Alfaro M."/>
            <person name="Sun H."/>
            <person name="Tritt A."/>
            <person name="Yoshinaga Y."/>
            <person name="Zwiers L.-H."/>
            <person name="Turgeon B."/>
            <person name="Goodwin S."/>
            <person name="Spatafora J."/>
            <person name="Crous P."/>
            <person name="Grigoriev I."/>
        </authorList>
    </citation>
    <scope>NUCLEOTIDE SEQUENCE</scope>
    <source>
        <strain evidence="2">CBS 122367</strain>
    </source>
</reference>
<dbReference type="Proteomes" id="UP000799291">
    <property type="component" value="Unassembled WGS sequence"/>
</dbReference>
<evidence type="ECO:0000256" key="1">
    <source>
        <dbReference type="SAM" id="MobiDB-lite"/>
    </source>
</evidence>
<evidence type="ECO:0000313" key="3">
    <source>
        <dbReference type="Proteomes" id="UP000799291"/>
    </source>
</evidence>
<feature type="compositionally biased region" description="Low complexity" evidence="1">
    <location>
        <begin position="189"/>
        <end position="202"/>
    </location>
</feature>
<sequence>MPNTTPSTNPTMSHVRSLAALTEARLASRALNAARATSRWAQNAPTDRSTPLPARRGRLEGTGGNRGGRRADHTRRSWCTREEARRDRGREEVSSNNVGRVEGVAAHEESAEPQGSQGAKGSQEELSIAHRSTNSGAATDGSAARTEDLQGTNYQDAATVSYSMPYSSATSPSASAQSQQPYGPEDNQDQQSSTPPSSAPSDGEPEHRPISELLAGSVPDQISLPWPVEGDQAGQYNGHSVMCLPTWIDREEQLVEFLGSHLLHILENPAPSPAVPRWETWG</sequence>
<protein>
    <submittedName>
        <fullName evidence="2">Uncharacterized protein</fullName>
    </submittedName>
</protein>
<evidence type="ECO:0000313" key="2">
    <source>
        <dbReference type="EMBL" id="KAF2677038.1"/>
    </source>
</evidence>
<proteinExistence type="predicted"/>
<feature type="compositionally biased region" description="Low complexity" evidence="1">
    <location>
        <begin position="165"/>
        <end position="182"/>
    </location>
</feature>
<keyword evidence="3" id="KW-1185">Reference proteome</keyword>
<feature type="compositionally biased region" description="Polar residues" evidence="1">
    <location>
        <begin position="40"/>
        <end position="49"/>
    </location>
</feature>
<feature type="region of interest" description="Disordered" evidence="1">
    <location>
        <begin position="165"/>
        <end position="209"/>
    </location>
</feature>
<accession>A0A6G1IG19</accession>